<feature type="non-terminal residue" evidence="3">
    <location>
        <position position="88"/>
    </location>
</feature>
<evidence type="ECO:0000256" key="1">
    <source>
        <dbReference type="SAM" id="MobiDB-lite"/>
    </source>
</evidence>
<organism evidence="3">
    <name type="scientific">Pongo abelii</name>
    <name type="common">Sumatran orangutan</name>
    <name type="synonym">Pongo pygmaeus abelii</name>
    <dbReference type="NCBI Taxonomy" id="9601"/>
    <lineage>
        <taxon>Eukaryota</taxon>
        <taxon>Metazoa</taxon>
        <taxon>Chordata</taxon>
        <taxon>Craniata</taxon>
        <taxon>Vertebrata</taxon>
        <taxon>Euteleostomi</taxon>
        <taxon>Mammalia</taxon>
        <taxon>Eutheria</taxon>
        <taxon>Euarchontoglires</taxon>
        <taxon>Primates</taxon>
        <taxon>Haplorrhini</taxon>
        <taxon>Catarrhini</taxon>
        <taxon>Hominidae</taxon>
        <taxon>Pongo</taxon>
    </lineage>
</organism>
<accession>A0A2J8UD66</accession>
<feature type="compositionally biased region" description="Low complexity" evidence="1">
    <location>
        <begin position="27"/>
        <end position="39"/>
    </location>
</feature>
<comment type="caution">
    <text evidence="3">The sequence shown here is derived from an EMBL/GenBank/DDBJ whole genome shotgun (WGS) entry which is preliminary data.</text>
</comment>
<proteinExistence type="predicted"/>
<gene>
    <name evidence="3" type="ORF">CR201_G0028788</name>
</gene>
<dbReference type="EMBL" id="NDHI03003463">
    <property type="protein sequence ID" value="PNJ43193.1"/>
    <property type="molecule type" value="Genomic_DNA"/>
</dbReference>
<feature type="compositionally biased region" description="Polar residues" evidence="1">
    <location>
        <begin position="1"/>
        <end position="13"/>
    </location>
</feature>
<evidence type="ECO:0000313" key="3">
    <source>
        <dbReference type="EMBL" id="PNJ43193.1"/>
    </source>
</evidence>
<keyword evidence="2" id="KW-0472">Membrane</keyword>
<dbReference type="AlphaFoldDB" id="A0A2J8UD66"/>
<keyword evidence="2" id="KW-0812">Transmembrane</keyword>
<feature type="region of interest" description="Disordered" evidence="1">
    <location>
        <begin position="1"/>
        <end position="44"/>
    </location>
</feature>
<name>A0A2J8UD66_PONAB</name>
<protein>
    <submittedName>
        <fullName evidence="3">STRA6 isoform 21</fullName>
    </submittedName>
</protein>
<evidence type="ECO:0000256" key="2">
    <source>
        <dbReference type="SAM" id="Phobius"/>
    </source>
</evidence>
<sequence length="88" mass="9622">MSSQPAGNQTSPGPTEDYSYGSWYIDEPQGGEELQPEGEVPSCHTSIPPSLYHACLASLSILVLLLLAMLVRRRQLWPDCVRGRPGLP</sequence>
<keyword evidence="2" id="KW-1133">Transmembrane helix</keyword>
<feature type="transmembrane region" description="Helical" evidence="2">
    <location>
        <begin position="51"/>
        <end position="71"/>
    </location>
</feature>
<dbReference type="GO" id="GO:0038023">
    <property type="term" value="F:signaling receptor activity"/>
    <property type="evidence" value="ECO:0007669"/>
    <property type="project" value="InterPro"/>
</dbReference>
<dbReference type="InterPro" id="IPR026612">
    <property type="entry name" value="STRA6-like"/>
</dbReference>
<dbReference type="GO" id="GO:0034632">
    <property type="term" value="F:retinol transmembrane transporter activity"/>
    <property type="evidence" value="ECO:0007669"/>
    <property type="project" value="InterPro"/>
</dbReference>
<reference evidence="3" key="1">
    <citation type="submission" date="2017-12" db="EMBL/GenBank/DDBJ databases">
        <title>High-resolution comparative analysis of great ape genomes.</title>
        <authorList>
            <person name="Pollen A."/>
            <person name="Hastie A."/>
            <person name="Hormozdiari F."/>
            <person name="Dougherty M."/>
            <person name="Liu R."/>
            <person name="Chaisson M."/>
            <person name="Hoppe E."/>
            <person name="Hill C."/>
            <person name="Pang A."/>
            <person name="Hillier L."/>
            <person name="Baker C."/>
            <person name="Armstrong J."/>
            <person name="Shendure J."/>
            <person name="Paten B."/>
            <person name="Wilson R."/>
            <person name="Chao H."/>
            <person name="Schneider V."/>
            <person name="Ventura M."/>
            <person name="Kronenberg Z."/>
            <person name="Murali S."/>
            <person name="Gordon D."/>
            <person name="Cantsilieris S."/>
            <person name="Munson K."/>
            <person name="Nelson B."/>
            <person name="Raja A."/>
            <person name="Underwood J."/>
            <person name="Diekhans M."/>
            <person name="Fiddes I."/>
            <person name="Haussler D."/>
            <person name="Eichler E."/>
        </authorList>
    </citation>
    <scope>NUCLEOTIDE SEQUENCE [LARGE SCALE GENOMIC DNA]</scope>
    <source>
        <strain evidence="3">Susie</strain>
    </source>
</reference>
<dbReference type="Pfam" id="PF14752">
    <property type="entry name" value="RBP_receptor"/>
    <property type="match status" value="1"/>
</dbReference>